<dbReference type="EMBL" id="JABFCT010000007">
    <property type="protein sequence ID" value="KAF5874767.1"/>
    <property type="molecule type" value="Genomic_DNA"/>
</dbReference>
<name>A0A8H6AWA1_9HELO</name>
<reference evidence="1 2" key="1">
    <citation type="journal article" date="2020" name="Phytopathology">
        <title>A high-quality genome resource of Botrytis fragariae, a new and rapidly spreading fungal pathogen causing strawberry gray mold in the U.S.A.</title>
        <authorList>
            <person name="Wu Y."/>
            <person name="Saski C.A."/>
            <person name="Schnabel G."/>
            <person name="Xiao S."/>
            <person name="Hu M."/>
        </authorList>
    </citation>
    <scope>NUCLEOTIDE SEQUENCE [LARGE SCALE GENOMIC DNA]</scope>
    <source>
        <strain evidence="1 2">BVB16</strain>
    </source>
</reference>
<dbReference type="AlphaFoldDB" id="A0A8H6AWA1"/>
<accession>A0A8H6AWA1</accession>
<dbReference type="RefSeq" id="XP_037193713.1">
    <property type="nucleotide sequence ID" value="XM_037335179.1"/>
</dbReference>
<keyword evidence="2" id="KW-1185">Reference proteome</keyword>
<organism evidence="1 2">
    <name type="scientific">Botrytis fragariae</name>
    <dbReference type="NCBI Taxonomy" id="1964551"/>
    <lineage>
        <taxon>Eukaryota</taxon>
        <taxon>Fungi</taxon>
        <taxon>Dikarya</taxon>
        <taxon>Ascomycota</taxon>
        <taxon>Pezizomycotina</taxon>
        <taxon>Leotiomycetes</taxon>
        <taxon>Helotiales</taxon>
        <taxon>Sclerotiniaceae</taxon>
        <taxon>Botrytis</taxon>
    </lineage>
</organism>
<comment type="caution">
    <text evidence="1">The sequence shown here is derived from an EMBL/GenBank/DDBJ whole genome shotgun (WGS) entry which is preliminary data.</text>
</comment>
<evidence type="ECO:0000313" key="2">
    <source>
        <dbReference type="Proteomes" id="UP000531561"/>
    </source>
</evidence>
<dbReference type="OrthoDB" id="3467929at2759"/>
<gene>
    <name evidence="1" type="ORF">Bfra_004785</name>
</gene>
<proteinExistence type="predicted"/>
<sequence length="253" mass="29186">MEPNNDFNDSPTSPFARNWSPFYVKFRSEQYPMKYEVENKRVSIKNTFFNDLGLHSTPGEAYILDDCFRLPLQLFLRWLQEDHMDAILCKVMTEHIPLFNDTWAIAVVHLCLLCENWGFPLAFNAAMDHLIHLRDFSFMVPKQIEAIYKTTYAGSGLRRLIADVLSIGQYQDQMKHLGLLEDSIAGEVFEELLDDMRTRELPEPSLFDSDGTVRNGEGKAFIMVSSPFTVCFADAARVLKLKNGLWFQEVLKL</sequence>
<protein>
    <submittedName>
        <fullName evidence="1">Uncharacterized protein</fullName>
    </submittedName>
</protein>
<dbReference type="GeneID" id="59258871"/>
<dbReference type="Proteomes" id="UP000531561">
    <property type="component" value="Unassembled WGS sequence"/>
</dbReference>
<evidence type="ECO:0000313" key="1">
    <source>
        <dbReference type="EMBL" id="KAF5874767.1"/>
    </source>
</evidence>